<evidence type="ECO:0000313" key="2">
    <source>
        <dbReference type="Proteomes" id="UP000762676"/>
    </source>
</evidence>
<dbReference type="EMBL" id="BMAT01005452">
    <property type="protein sequence ID" value="GFR93210.1"/>
    <property type="molecule type" value="Genomic_DNA"/>
</dbReference>
<keyword evidence="2" id="KW-1185">Reference proteome</keyword>
<accession>A0AAV4H8W5</accession>
<protein>
    <submittedName>
        <fullName evidence="1">Uncharacterized protein</fullName>
    </submittedName>
</protein>
<reference evidence="1 2" key="1">
    <citation type="journal article" date="2021" name="Elife">
        <title>Chloroplast acquisition without the gene transfer in kleptoplastic sea slugs, Plakobranchus ocellatus.</title>
        <authorList>
            <person name="Maeda T."/>
            <person name="Takahashi S."/>
            <person name="Yoshida T."/>
            <person name="Shimamura S."/>
            <person name="Takaki Y."/>
            <person name="Nagai Y."/>
            <person name="Toyoda A."/>
            <person name="Suzuki Y."/>
            <person name="Arimoto A."/>
            <person name="Ishii H."/>
            <person name="Satoh N."/>
            <person name="Nishiyama T."/>
            <person name="Hasebe M."/>
            <person name="Maruyama T."/>
            <person name="Minagawa J."/>
            <person name="Obokata J."/>
            <person name="Shigenobu S."/>
        </authorList>
    </citation>
    <scope>NUCLEOTIDE SEQUENCE [LARGE SCALE GENOMIC DNA]</scope>
</reference>
<evidence type="ECO:0000313" key="1">
    <source>
        <dbReference type="EMBL" id="GFR93210.1"/>
    </source>
</evidence>
<organism evidence="1 2">
    <name type="scientific">Elysia marginata</name>
    <dbReference type="NCBI Taxonomy" id="1093978"/>
    <lineage>
        <taxon>Eukaryota</taxon>
        <taxon>Metazoa</taxon>
        <taxon>Spiralia</taxon>
        <taxon>Lophotrochozoa</taxon>
        <taxon>Mollusca</taxon>
        <taxon>Gastropoda</taxon>
        <taxon>Heterobranchia</taxon>
        <taxon>Euthyneura</taxon>
        <taxon>Panpulmonata</taxon>
        <taxon>Sacoglossa</taxon>
        <taxon>Placobranchoidea</taxon>
        <taxon>Plakobranchidae</taxon>
        <taxon>Elysia</taxon>
    </lineage>
</organism>
<proteinExistence type="predicted"/>
<name>A0AAV4H8W5_9GAST</name>
<sequence>MPPQLSAVGIYSIINLFADYIYMARTYIKTALTLRSCGPTSCAETSKPQMLVRHSTDIFNPASRPISITQIFLDSRWNKIEQVSNNELKGHNQRGKCTQVKKNKELQWPRSTNMVKLTSLDTSLKCQK</sequence>
<dbReference type="Proteomes" id="UP000762676">
    <property type="component" value="Unassembled WGS sequence"/>
</dbReference>
<comment type="caution">
    <text evidence="1">The sequence shown here is derived from an EMBL/GenBank/DDBJ whole genome shotgun (WGS) entry which is preliminary data.</text>
</comment>
<dbReference type="AlphaFoldDB" id="A0AAV4H8W5"/>
<gene>
    <name evidence="1" type="ORF">ElyMa_002636600</name>
</gene>